<dbReference type="AlphaFoldDB" id="A0A8E1QZ77"/>
<dbReference type="Gene3D" id="3.40.50.1980">
    <property type="entry name" value="Nitrogenase molybdenum iron protein domain"/>
    <property type="match status" value="2"/>
</dbReference>
<dbReference type="PROSITE" id="PS50983">
    <property type="entry name" value="FE_B12_PBP"/>
    <property type="match status" value="1"/>
</dbReference>
<dbReference type="EMBL" id="LFQU01000003">
    <property type="protein sequence ID" value="KOO69403.1"/>
    <property type="molecule type" value="Genomic_DNA"/>
</dbReference>
<dbReference type="InterPro" id="IPR002491">
    <property type="entry name" value="ABC_transptr_periplasmic_BD"/>
</dbReference>
<accession>A0A8E1QZ77</accession>
<name>A0A8E1QZ77_9BACT</name>
<proteinExistence type="predicted"/>
<organism evidence="3 4">
    <name type="scientific">Xylanibacter rarus</name>
    <dbReference type="NCBI Taxonomy" id="1676614"/>
    <lineage>
        <taxon>Bacteria</taxon>
        <taxon>Pseudomonadati</taxon>
        <taxon>Bacteroidota</taxon>
        <taxon>Bacteroidia</taxon>
        <taxon>Bacteroidales</taxon>
        <taxon>Prevotellaceae</taxon>
        <taxon>Xylanibacter</taxon>
    </lineage>
</organism>
<dbReference type="PANTHER" id="PTHR30535">
    <property type="entry name" value="VITAMIN B12-BINDING PROTEIN"/>
    <property type="match status" value="1"/>
</dbReference>
<keyword evidence="4" id="KW-1185">Reference proteome</keyword>
<sequence>MNKNLTITSLLISVLITLCACRGNSTDTSFSGDTLELKYAKQLHIIKCDGYNVVTLNDPWNKGKILHTYILVPSDKELPANLPQGTIVRTPLQRAVVTTSVHCGLIMSFGKGQNIKGVCDVKYINLPWIQQQCKENKIADCGSGITPTLEKIIGINADAILISPFQNSGGYGRLNEWEKPIIETADYMETTALGRAEWMKFYGMLFGAEKQADSIFNDVETKYNSLKQIAKTAKTRHSVIIDKINSSVWYVPGGQSTIGQIIADANAAYPFSAEKSSGSLPLPFEIVLEKAGNSDIWLIRYNSPQKATYKSLLTENSGYSQFKAFKNKMVFGCNTYSNTFYEDTPFHPDLLLRDFIIITHPEITELGKAKYFEHIK</sequence>
<feature type="chain" id="PRO_5034101940" description="Fe/B12 periplasmic-binding domain-containing protein" evidence="1">
    <location>
        <begin position="21"/>
        <end position="376"/>
    </location>
</feature>
<dbReference type="Pfam" id="PF01497">
    <property type="entry name" value="Peripla_BP_2"/>
    <property type="match status" value="1"/>
</dbReference>
<comment type="caution">
    <text evidence="3">The sequence shown here is derived from an EMBL/GenBank/DDBJ whole genome shotgun (WGS) entry which is preliminary data.</text>
</comment>
<dbReference type="RefSeq" id="WP_021855596.1">
    <property type="nucleotide sequence ID" value="NZ_DBFJNZ010000023.1"/>
</dbReference>
<evidence type="ECO:0000313" key="3">
    <source>
        <dbReference type="EMBL" id="KOO69403.1"/>
    </source>
</evidence>
<keyword evidence="1" id="KW-0732">Signal</keyword>
<dbReference type="InterPro" id="IPR050902">
    <property type="entry name" value="ABC_Transporter_SBP"/>
</dbReference>
<evidence type="ECO:0000256" key="1">
    <source>
        <dbReference type="SAM" id="SignalP"/>
    </source>
</evidence>
<feature type="signal peptide" evidence="1">
    <location>
        <begin position="1"/>
        <end position="20"/>
    </location>
</feature>
<dbReference type="Proteomes" id="UP000036951">
    <property type="component" value="Unassembled WGS sequence"/>
</dbReference>
<dbReference type="SUPFAM" id="SSF53807">
    <property type="entry name" value="Helical backbone' metal receptor"/>
    <property type="match status" value="1"/>
</dbReference>
<evidence type="ECO:0000259" key="2">
    <source>
        <dbReference type="PROSITE" id="PS50983"/>
    </source>
</evidence>
<reference evidence="3 4" key="1">
    <citation type="submission" date="2015-06" db="EMBL/GenBank/DDBJ databases">
        <title>Prevotella sp. 109, sp. nov., a novel member of the family Prevotellaceae isolated from human faeces.</title>
        <authorList>
            <person name="Shkoporov A.N."/>
            <person name="Chaplin A.V."/>
            <person name="Kafarskaia L.I."/>
            <person name="Efimov B.A."/>
        </authorList>
    </citation>
    <scope>NUCLEOTIDE SEQUENCE [LARGE SCALE GENOMIC DNA]</scope>
    <source>
        <strain evidence="3 4">109</strain>
    </source>
</reference>
<dbReference type="PROSITE" id="PS51257">
    <property type="entry name" value="PROKAR_LIPOPROTEIN"/>
    <property type="match status" value="1"/>
</dbReference>
<feature type="domain" description="Fe/B12 periplasmic-binding" evidence="2">
    <location>
        <begin position="94"/>
        <end position="363"/>
    </location>
</feature>
<gene>
    <name evidence="3" type="ORF">ACU52_03410</name>
</gene>
<dbReference type="PANTHER" id="PTHR30535:SF34">
    <property type="entry name" value="MOLYBDATE-BINDING PROTEIN MOLA"/>
    <property type="match status" value="1"/>
</dbReference>
<evidence type="ECO:0000313" key="4">
    <source>
        <dbReference type="Proteomes" id="UP000036951"/>
    </source>
</evidence>
<dbReference type="OrthoDB" id="9812528at2"/>
<protein>
    <recommendedName>
        <fullName evidence="2">Fe/B12 periplasmic-binding domain-containing protein</fullName>
    </recommendedName>
</protein>
<dbReference type="GO" id="GO:0071281">
    <property type="term" value="P:cellular response to iron ion"/>
    <property type="evidence" value="ECO:0007669"/>
    <property type="project" value="TreeGrafter"/>
</dbReference>